<proteinExistence type="predicted"/>
<dbReference type="RefSeq" id="WP_261293028.1">
    <property type="nucleotide sequence ID" value="NZ_JANQBK010000001.1"/>
</dbReference>
<organism evidence="1 2">
    <name type="scientific">Sphingomonas hylomeconis</name>
    <dbReference type="NCBI Taxonomy" id="1395958"/>
    <lineage>
        <taxon>Bacteria</taxon>
        <taxon>Pseudomonadati</taxon>
        <taxon>Pseudomonadota</taxon>
        <taxon>Alphaproteobacteria</taxon>
        <taxon>Sphingomonadales</taxon>
        <taxon>Sphingomonadaceae</taxon>
        <taxon>Sphingomonas</taxon>
    </lineage>
</organism>
<accession>A0ABV7SW05</accession>
<dbReference type="EMBL" id="JBHRXP010000007">
    <property type="protein sequence ID" value="MFC3581102.1"/>
    <property type="molecule type" value="Genomic_DNA"/>
</dbReference>
<keyword evidence="2" id="KW-1185">Reference proteome</keyword>
<reference evidence="2" key="1">
    <citation type="journal article" date="2019" name="Int. J. Syst. Evol. Microbiol.">
        <title>The Global Catalogue of Microorganisms (GCM) 10K type strain sequencing project: providing services to taxonomists for standard genome sequencing and annotation.</title>
        <authorList>
            <consortium name="The Broad Institute Genomics Platform"/>
            <consortium name="The Broad Institute Genome Sequencing Center for Infectious Disease"/>
            <person name="Wu L."/>
            <person name="Ma J."/>
        </authorList>
    </citation>
    <scope>NUCLEOTIDE SEQUENCE [LARGE SCALE GENOMIC DNA]</scope>
    <source>
        <strain evidence="2">KCTC 42739</strain>
    </source>
</reference>
<dbReference type="InterPro" id="IPR021352">
    <property type="entry name" value="DUF2971"/>
</dbReference>
<gene>
    <name evidence="1" type="ORF">ACFONA_13100</name>
</gene>
<name>A0ABV7SW05_9SPHN</name>
<protein>
    <submittedName>
        <fullName evidence="1">DUF2971 domain-containing protein</fullName>
    </submittedName>
</protein>
<dbReference type="Pfam" id="PF11185">
    <property type="entry name" value="DUF2971"/>
    <property type="match status" value="1"/>
</dbReference>
<dbReference type="Proteomes" id="UP001595713">
    <property type="component" value="Unassembled WGS sequence"/>
</dbReference>
<evidence type="ECO:0000313" key="1">
    <source>
        <dbReference type="EMBL" id="MFC3581102.1"/>
    </source>
</evidence>
<evidence type="ECO:0000313" key="2">
    <source>
        <dbReference type="Proteomes" id="UP001595713"/>
    </source>
</evidence>
<sequence>MRSISGYFDTEANRWISLARNLPRSDDRFISYSSNGSIRDNYRRAASFIATAVSDGGIRTGPLIYHYTQLETFKNIVRGGELWASHHAIMNDFNEIVFAWDLLAIQISQKLAERGLSTTYEFLQRAKQIMLEDVNYYIVSFSQICSILSQWRAYAKPVGVSVGIPIALFAPRKQKSLNINLSPVLYGRDEHIQILEPIASDVADIFASWTEIDDRSIPHRFLQSKAKFTAVAPILKHSGFEEELEVRLFSDGVGYEKFQRPDGRGEFIKIDLLELFERAPFVDVIFADICVSPTRTPDEDVMRIHKFMQSTPHRYKIIFESQIPLVY</sequence>
<comment type="caution">
    <text evidence="1">The sequence shown here is derived from an EMBL/GenBank/DDBJ whole genome shotgun (WGS) entry which is preliminary data.</text>
</comment>